<evidence type="ECO:0008006" key="4">
    <source>
        <dbReference type="Google" id="ProtNLM"/>
    </source>
</evidence>
<gene>
    <name evidence="2" type="ORF">DSAG12_00992</name>
</gene>
<name>A0A5B9D7J3_9ARCH</name>
<keyword evidence="3" id="KW-1185">Reference proteome</keyword>
<dbReference type="AlphaFoldDB" id="A0A5B9D7J3"/>
<feature type="transmembrane region" description="Helical" evidence="1">
    <location>
        <begin position="546"/>
        <end position="570"/>
    </location>
</feature>
<dbReference type="RefSeq" id="WP_147662089.1">
    <property type="nucleotide sequence ID" value="NZ_CP042905.2"/>
</dbReference>
<evidence type="ECO:0000313" key="3">
    <source>
        <dbReference type="Proteomes" id="UP000321408"/>
    </source>
</evidence>
<reference evidence="2 3" key="2">
    <citation type="journal article" date="2024" name="Int. J. Syst. Evol. Microbiol.">
        <title>Promethearchaeum syntrophicum gen. nov., sp. nov., an anaerobic, obligately syntrophic archaeon, the first isolate of the lineage 'Asgard' archaea, and proposal of the new archaeal phylum Promethearchaeota phyl. nov. and kingdom Promethearchaeati regn. nov.</title>
        <authorList>
            <person name="Imachi H."/>
            <person name="Nobu M.K."/>
            <person name="Kato S."/>
            <person name="Takaki Y."/>
            <person name="Miyazaki M."/>
            <person name="Miyata M."/>
            <person name="Ogawara M."/>
            <person name="Saito Y."/>
            <person name="Sakai S."/>
            <person name="Tahara Y.O."/>
            <person name="Takano Y."/>
            <person name="Tasumi E."/>
            <person name="Uematsu K."/>
            <person name="Yoshimura T."/>
            <person name="Itoh T."/>
            <person name="Ohkuma M."/>
            <person name="Takai K."/>
        </authorList>
    </citation>
    <scope>NUCLEOTIDE SEQUENCE [LARGE SCALE GENOMIC DNA]</scope>
    <source>
        <strain evidence="2 3">MK-D1</strain>
    </source>
</reference>
<keyword evidence="1" id="KW-0472">Membrane</keyword>
<accession>A0A5B9D7J3</accession>
<dbReference type="KEGG" id="psyt:DSAG12_00992"/>
<dbReference type="GeneID" id="41328991"/>
<keyword evidence="1" id="KW-1133">Transmembrane helix</keyword>
<dbReference type="EMBL" id="CP042905">
    <property type="protein sequence ID" value="QEE15168.1"/>
    <property type="molecule type" value="Genomic_DNA"/>
</dbReference>
<reference evidence="2 3" key="1">
    <citation type="journal article" date="2020" name="Nature">
        <title>Isolation of an archaeon at the prokaryote-eukaryote interface.</title>
        <authorList>
            <person name="Imachi H."/>
            <person name="Nobu M.K."/>
            <person name="Nakahara N."/>
            <person name="Morono Y."/>
            <person name="Ogawara M."/>
            <person name="Takaki Y."/>
            <person name="Takano Y."/>
            <person name="Uematsu K."/>
            <person name="Ikuta T."/>
            <person name="Ito M."/>
            <person name="Matsui Y."/>
            <person name="Miyazaki M."/>
            <person name="Murata K."/>
            <person name="Saito Y."/>
            <person name="Sakai S."/>
            <person name="Song C."/>
            <person name="Tasumi E."/>
            <person name="Yamanaka Y."/>
            <person name="Yamaguchi T."/>
            <person name="Kamagata Y."/>
            <person name="Tamaki H."/>
            <person name="Takai K."/>
        </authorList>
    </citation>
    <scope>NUCLEOTIDE SEQUENCE [LARGE SCALE GENOMIC DNA]</scope>
    <source>
        <strain evidence="2 3">MK-D1</strain>
    </source>
</reference>
<evidence type="ECO:0000313" key="2">
    <source>
        <dbReference type="EMBL" id="QEE15168.1"/>
    </source>
</evidence>
<keyword evidence="1" id="KW-0812">Transmembrane</keyword>
<dbReference type="Proteomes" id="UP000321408">
    <property type="component" value="Chromosome"/>
</dbReference>
<organism evidence="2 3">
    <name type="scientific">Promethearchaeum syntrophicum</name>
    <dbReference type="NCBI Taxonomy" id="2594042"/>
    <lineage>
        <taxon>Archaea</taxon>
        <taxon>Promethearchaeati</taxon>
        <taxon>Promethearchaeota</taxon>
        <taxon>Promethearchaeia</taxon>
        <taxon>Promethearchaeales</taxon>
        <taxon>Promethearchaeaceae</taxon>
        <taxon>Promethearchaeum</taxon>
    </lineage>
</organism>
<protein>
    <recommendedName>
        <fullName evidence="4">Carboxypeptidase regulatory-like domain-containing protein</fullName>
    </recommendedName>
</protein>
<evidence type="ECO:0000256" key="1">
    <source>
        <dbReference type="SAM" id="Phobius"/>
    </source>
</evidence>
<sequence>MVKLRPISWFIICLFLFSFAFQINYNGQMQTNFQNSLDSYEQGPMSSQDDDDIMVWGEEGEGPQAILDYPLNSLGEIEIVSLYLNEDPTQDNFYPISSNFLNYTHHDPNFEGTIANASAERAIGEEDPRTSDVIIQISESVIWSYNESVTEFIVGFSPVLQTAFLETMYLDGDELNSSEYFVNSTGTGVDETYNFYYDFEDIFENTKDEFNLTYVYNLIFPITEWSVSNTEPTNYISETNQTFTQEFSYHVSFGENNSQINTLAFLKFYLPNYQDIYEPVLENYNNLTLPSDQYSLTDNILTFTNRIYLNETNSLDLTFKANFTVEMLEVVDGLWSEDRLVEGLNIRERDYKITITDGPANLILKNIGINDTGIHFDHLYDGKDSARSALNRYVVIENMNISTGQGLLPNDTDAITEFVEGIFFLHNVESSEYEPYWLLKNEIDIITIKYAPAFDLSIILLDRISTPVEGYSVKLFIGDILYGTSINNFTNMPYPMLSSDENGEIVFHSVPIANYTIEIYDRNGNYLENATVTPLEEVNNVLTGILHYPLVILFFTGIGSAFIVIGYIIFKKNSLVK</sequence>
<proteinExistence type="predicted"/>